<dbReference type="InterPro" id="IPR029069">
    <property type="entry name" value="HotDog_dom_sf"/>
</dbReference>
<accession>A0AAF0Y7F8</accession>
<dbReference type="InterPro" id="IPR003736">
    <property type="entry name" value="PAAI_dom"/>
</dbReference>
<dbReference type="PANTHER" id="PTHR21660:SF1">
    <property type="entry name" value="ACYL-COENZYME A THIOESTERASE 13"/>
    <property type="match status" value="1"/>
</dbReference>
<dbReference type="AlphaFoldDB" id="A0AAF0Y7F8"/>
<protein>
    <submittedName>
        <fullName evidence="4">Esterase</fullName>
    </submittedName>
</protein>
<dbReference type="PANTHER" id="PTHR21660">
    <property type="entry name" value="THIOESTERASE SUPERFAMILY MEMBER-RELATED"/>
    <property type="match status" value="1"/>
</dbReference>
<dbReference type="SUPFAM" id="SSF54637">
    <property type="entry name" value="Thioesterase/thiol ester dehydrase-isomerase"/>
    <property type="match status" value="1"/>
</dbReference>
<sequence length="167" mass="17954">MACLNFVRKTWAKTIAKGGHDGTVLHSLVVNSARPGYVHTTLKVSAQHLNNHNTVHGGVLLSLTDTVTSLALQSRGIVPPTGASVNISCEFVRPGGRDGDELIGIGEVVQLGRTLAYTRVNFHSPDGKLVAFGNHTKHMGANKPTVNFSEDGELEIPLEEKHHHKKA</sequence>
<name>A0AAF0Y7F8_9TREE</name>
<evidence type="ECO:0000256" key="2">
    <source>
        <dbReference type="ARBA" id="ARBA00022801"/>
    </source>
</evidence>
<dbReference type="RefSeq" id="XP_062625328.1">
    <property type="nucleotide sequence ID" value="XM_062769344.1"/>
</dbReference>
<evidence type="ECO:0000259" key="3">
    <source>
        <dbReference type="Pfam" id="PF03061"/>
    </source>
</evidence>
<comment type="similarity">
    <text evidence="1">Belongs to the thioesterase PaaI family.</text>
</comment>
<organism evidence="4 5">
    <name type="scientific">Vanrija pseudolonga</name>
    <dbReference type="NCBI Taxonomy" id="143232"/>
    <lineage>
        <taxon>Eukaryota</taxon>
        <taxon>Fungi</taxon>
        <taxon>Dikarya</taxon>
        <taxon>Basidiomycota</taxon>
        <taxon>Agaricomycotina</taxon>
        <taxon>Tremellomycetes</taxon>
        <taxon>Trichosporonales</taxon>
        <taxon>Trichosporonaceae</taxon>
        <taxon>Vanrija</taxon>
    </lineage>
</organism>
<evidence type="ECO:0000313" key="4">
    <source>
        <dbReference type="EMBL" id="WOO79296.1"/>
    </source>
</evidence>
<feature type="domain" description="Thioesterase" evidence="3">
    <location>
        <begin position="52"/>
        <end position="131"/>
    </location>
</feature>
<reference evidence="4" key="1">
    <citation type="submission" date="2023-10" db="EMBL/GenBank/DDBJ databases">
        <authorList>
            <person name="Noh H."/>
        </authorList>
    </citation>
    <scope>NUCLEOTIDE SEQUENCE</scope>
    <source>
        <strain evidence="4">DUCC4014</strain>
    </source>
</reference>
<dbReference type="Gene3D" id="3.10.129.10">
    <property type="entry name" value="Hotdog Thioesterase"/>
    <property type="match status" value="1"/>
</dbReference>
<keyword evidence="5" id="KW-1185">Reference proteome</keyword>
<dbReference type="Proteomes" id="UP000827549">
    <property type="component" value="Chromosome 2"/>
</dbReference>
<dbReference type="GeneID" id="87806074"/>
<dbReference type="EMBL" id="CP086715">
    <property type="protein sequence ID" value="WOO79296.1"/>
    <property type="molecule type" value="Genomic_DNA"/>
</dbReference>
<dbReference type="Pfam" id="PF03061">
    <property type="entry name" value="4HBT"/>
    <property type="match status" value="1"/>
</dbReference>
<evidence type="ECO:0000256" key="1">
    <source>
        <dbReference type="ARBA" id="ARBA00008324"/>
    </source>
</evidence>
<dbReference type="NCBIfam" id="TIGR00369">
    <property type="entry name" value="unchar_dom_1"/>
    <property type="match status" value="1"/>
</dbReference>
<dbReference type="InterPro" id="IPR006683">
    <property type="entry name" value="Thioestr_dom"/>
</dbReference>
<dbReference type="CDD" id="cd03443">
    <property type="entry name" value="PaaI_thioesterase"/>
    <property type="match status" value="1"/>
</dbReference>
<evidence type="ECO:0000313" key="5">
    <source>
        <dbReference type="Proteomes" id="UP000827549"/>
    </source>
</evidence>
<keyword evidence="2" id="KW-0378">Hydrolase</keyword>
<dbReference type="GO" id="GO:0047617">
    <property type="term" value="F:fatty acyl-CoA hydrolase activity"/>
    <property type="evidence" value="ECO:0007669"/>
    <property type="project" value="InterPro"/>
</dbReference>
<dbReference type="InterPro" id="IPR039298">
    <property type="entry name" value="ACOT13"/>
</dbReference>
<gene>
    <name evidence="4" type="primary">SPBC31F10.02_0</name>
    <name evidence="4" type="ORF">LOC62_02G002827</name>
</gene>
<proteinExistence type="inferred from homology"/>